<feature type="region of interest" description="Disordered" evidence="1">
    <location>
        <begin position="88"/>
        <end position="205"/>
    </location>
</feature>
<feature type="compositionally biased region" description="Basic and acidic residues" evidence="1">
    <location>
        <begin position="119"/>
        <end position="202"/>
    </location>
</feature>
<gene>
    <name evidence="2" type="ORF">J0M35_20970</name>
</gene>
<reference evidence="2" key="1">
    <citation type="submission" date="2021-02" db="EMBL/GenBank/DDBJ databases">
        <title>Genome-Resolved Metagenomics of a Microbial Community Performing Photosynthetic Biological Nutrient Removal.</title>
        <authorList>
            <person name="Mcdaniel E.A."/>
        </authorList>
    </citation>
    <scope>NUCLEOTIDE SEQUENCE</scope>
    <source>
        <strain evidence="2">UWPOB_OBS1</strain>
    </source>
</reference>
<feature type="region of interest" description="Disordered" evidence="1">
    <location>
        <begin position="1"/>
        <end position="74"/>
    </location>
</feature>
<proteinExistence type="predicted"/>
<dbReference type="InterPro" id="IPR012334">
    <property type="entry name" value="Pectin_lyas_fold"/>
</dbReference>
<evidence type="ECO:0008006" key="4">
    <source>
        <dbReference type="Google" id="ProtNLM"/>
    </source>
</evidence>
<evidence type="ECO:0000313" key="2">
    <source>
        <dbReference type="EMBL" id="MBN8662853.1"/>
    </source>
</evidence>
<sequence length="594" mass="65211">MSEFAAKAETARSDAPVYNGGHPSHMDGSASKPEKFEPKQEQDNRQTADLLLFAVKQSGQSDTAKQAERLLPPIMIDYGNSIVTSDLKSKAERAQLSPPAKEASRPPIKWEDAPSQAKEPAKIADKPPEKAPEKPVEKTSEPRQEKTSERRPEKQAEKQPDKQTDKQIGRPIEGRSERLEEKEKERLPVDGREAKEYLHGDGKSLPPIARDFANIGRHMLQQQEAAEKLRPQIYVAQKSGDSRFPQGTKENPFTSIQDAVDRSAGGTVINVAPGIYRERIKVDRSDISIKTNPENPAIIEPGAGAKGRGDAGFSISSYTSNVAIKNFEIRNFDGTKGGIRIDGRNISDITIAGNNVHSASGAEGISVYGRGKEESERVKNIDIVSNRVHNLKLGQLEAMPLNGNVSEFKVIGNAGYNLDNLYIDAIGGEKTSPNKDLDQPRKGLIAYNFADGISSTNNGSYKREPSAAGIYVDGAKQLEIRHNYVRGSDFGIEIASEHKGLAARQINVAGNIFENSKLAWLTRGGEANRPGGARETSVWNNTVIGNKRVQTQENVDLQTFRIFGNQAYQTAETIRELPTAIAVLMRKNRERTGR</sequence>
<name>A0A8J7PLQ4_9BACT</name>
<feature type="compositionally biased region" description="Basic and acidic residues" evidence="1">
    <location>
        <begin position="32"/>
        <end position="46"/>
    </location>
</feature>
<dbReference type="InterPro" id="IPR011050">
    <property type="entry name" value="Pectin_lyase_fold/virulence"/>
</dbReference>
<accession>A0A8J7PLQ4</accession>
<dbReference type="AlphaFoldDB" id="A0A8J7PLQ4"/>
<feature type="compositionally biased region" description="Basic and acidic residues" evidence="1">
    <location>
        <begin position="102"/>
        <end position="112"/>
    </location>
</feature>
<evidence type="ECO:0000313" key="3">
    <source>
        <dbReference type="Proteomes" id="UP000664277"/>
    </source>
</evidence>
<dbReference type="SUPFAM" id="SSF51126">
    <property type="entry name" value="Pectin lyase-like"/>
    <property type="match status" value="1"/>
</dbReference>
<dbReference type="InterPro" id="IPR006626">
    <property type="entry name" value="PbH1"/>
</dbReference>
<dbReference type="SMART" id="SM00710">
    <property type="entry name" value="PbH1"/>
    <property type="match status" value="5"/>
</dbReference>
<comment type="caution">
    <text evidence="2">The sequence shown here is derived from an EMBL/GenBank/DDBJ whole genome shotgun (WGS) entry which is preliminary data.</text>
</comment>
<dbReference type="Proteomes" id="UP000664277">
    <property type="component" value="Unassembled WGS sequence"/>
</dbReference>
<evidence type="ECO:0000256" key="1">
    <source>
        <dbReference type="SAM" id="MobiDB-lite"/>
    </source>
</evidence>
<protein>
    <recommendedName>
        <fullName evidence="4">Right handed beta helix domain-containing protein</fullName>
    </recommendedName>
</protein>
<dbReference type="EMBL" id="JAFLCK010000058">
    <property type="protein sequence ID" value="MBN8662853.1"/>
    <property type="molecule type" value="Genomic_DNA"/>
</dbReference>
<dbReference type="Gene3D" id="2.160.20.10">
    <property type="entry name" value="Single-stranded right-handed beta-helix, Pectin lyase-like"/>
    <property type="match status" value="1"/>
</dbReference>
<organism evidence="2 3">
    <name type="scientific">Candidatus Obscuribacter phosphatis</name>
    <dbReference type="NCBI Taxonomy" id="1906157"/>
    <lineage>
        <taxon>Bacteria</taxon>
        <taxon>Bacillati</taxon>
        <taxon>Candidatus Melainabacteria</taxon>
        <taxon>Candidatus Obscuribacterales</taxon>
        <taxon>Candidatus Obscuribacteraceae</taxon>
        <taxon>Candidatus Obscuribacter</taxon>
    </lineage>
</organism>